<accession>A0A4Y2FSQ7</accession>
<dbReference type="Proteomes" id="UP000499080">
    <property type="component" value="Unassembled WGS sequence"/>
</dbReference>
<gene>
    <name evidence="1" type="ORF">AVEN_250534_1</name>
</gene>
<dbReference type="OrthoDB" id="8063408at2759"/>
<dbReference type="AlphaFoldDB" id="A0A4Y2FSQ7"/>
<evidence type="ECO:0000313" key="1">
    <source>
        <dbReference type="EMBL" id="GBM44550.1"/>
    </source>
</evidence>
<reference evidence="1 2" key="1">
    <citation type="journal article" date="2019" name="Sci. Rep.">
        <title>Orb-weaving spider Araneus ventricosus genome elucidates the spidroin gene catalogue.</title>
        <authorList>
            <person name="Kono N."/>
            <person name="Nakamura H."/>
            <person name="Ohtoshi R."/>
            <person name="Moran D.A.P."/>
            <person name="Shinohara A."/>
            <person name="Yoshida Y."/>
            <person name="Fujiwara M."/>
            <person name="Mori M."/>
            <person name="Tomita M."/>
            <person name="Arakawa K."/>
        </authorList>
    </citation>
    <scope>NUCLEOTIDE SEQUENCE [LARGE SCALE GENOMIC DNA]</scope>
</reference>
<proteinExistence type="predicted"/>
<name>A0A4Y2FSQ7_ARAVE</name>
<protein>
    <submittedName>
        <fullName evidence="1">Uncharacterized protein</fullName>
    </submittedName>
</protein>
<comment type="caution">
    <text evidence="1">The sequence shown here is derived from an EMBL/GenBank/DDBJ whole genome shotgun (WGS) entry which is preliminary data.</text>
</comment>
<organism evidence="1 2">
    <name type="scientific">Araneus ventricosus</name>
    <name type="common">Orbweaver spider</name>
    <name type="synonym">Epeira ventricosa</name>
    <dbReference type="NCBI Taxonomy" id="182803"/>
    <lineage>
        <taxon>Eukaryota</taxon>
        <taxon>Metazoa</taxon>
        <taxon>Ecdysozoa</taxon>
        <taxon>Arthropoda</taxon>
        <taxon>Chelicerata</taxon>
        <taxon>Arachnida</taxon>
        <taxon>Araneae</taxon>
        <taxon>Araneomorphae</taxon>
        <taxon>Entelegynae</taxon>
        <taxon>Araneoidea</taxon>
        <taxon>Araneidae</taxon>
        <taxon>Araneus</taxon>
    </lineage>
</organism>
<keyword evidence="2" id="KW-1185">Reference proteome</keyword>
<evidence type="ECO:0000313" key="2">
    <source>
        <dbReference type="Proteomes" id="UP000499080"/>
    </source>
</evidence>
<dbReference type="EMBL" id="BGPR01001069">
    <property type="protein sequence ID" value="GBM44550.1"/>
    <property type="molecule type" value="Genomic_DNA"/>
</dbReference>
<sequence length="103" mass="11714">MNGNNKSMPFVVRMIWKDQTIHATDCYFCIVEPVRGGLKQETKRAIHYPNIPSALRPVPNCEDLPIPKAPTDIVMNFDVDRDTRIKTSTVESFGRTCQSLFIS</sequence>